<reference evidence="3" key="1">
    <citation type="journal article" date="2019" name="Int. J. Syst. Evol. Microbiol.">
        <title>The Global Catalogue of Microorganisms (GCM) 10K type strain sequencing project: providing services to taxonomists for standard genome sequencing and annotation.</title>
        <authorList>
            <consortium name="The Broad Institute Genomics Platform"/>
            <consortium name="The Broad Institute Genome Sequencing Center for Infectious Disease"/>
            <person name="Wu L."/>
            <person name="Ma J."/>
        </authorList>
    </citation>
    <scope>NUCLEOTIDE SEQUENCE [LARGE SCALE GENOMIC DNA]</scope>
    <source>
        <strain evidence="3">CCM 9110</strain>
    </source>
</reference>
<proteinExistence type="predicted"/>
<keyword evidence="3" id="KW-1185">Reference proteome</keyword>
<dbReference type="Gene3D" id="3.20.20.100">
    <property type="entry name" value="NADP-dependent oxidoreductase domain"/>
    <property type="match status" value="1"/>
</dbReference>
<protein>
    <submittedName>
        <fullName evidence="2">Aldo/keto reductase</fullName>
    </submittedName>
</protein>
<dbReference type="RefSeq" id="WP_204117846.1">
    <property type="nucleotide sequence ID" value="NZ_BOLV01000001.1"/>
</dbReference>
<dbReference type="SUPFAM" id="SSF51430">
    <property type="entry name" value="NAD(P)-linked oxidoreductase"/>
    <property type="match status" value="1"/>
</dbReference>
<dbReference type="EMBL" id="JBHTOA010000016">
    <property type="protein sequence ID" value="MFD1398292.1"/>
    <property type="molecule type" value="Genomic_DNA"/>
</dbReference>
<feature type="domain" description="NADP-dependent oxidoreductase" evidence="1">
    <location>
        <begin position="14"/>
        <end position="266"/>
    </location>
</feature>
<evidence type="ECO:0000313" key="2">
    <source>
        <dbReference type="EMBL" id="MFD1398292.1"/>
    </source>
</evidence>
<sequence length="280" mass="30162">MKTMTIAGQTVPALGIGTWHVGEGNATQSQQEQAALRAGLDAGLTLIDTAEMYGEGRAETLIGQVLPDYSRENLFVVSKFYPWHATAKLMRQSLLASLHRLHTDYLDLYLLHWPGTTPIAETMAGLVALQKEGLIRAYGVSNFDVADLESVRAFAKGANLAANEVLYNPTARGIEYDLLPYQRRHQLPMLGYSPFGSGDGHQIKLTASVQALAKAKHLSAHQLLLAWAGRDAVLPLVKTSNPAHMAANLEALTATLTPADEAIIDAAFPAPTAKIALQSL</sequence>
<evidence type="ECO:0000313" key="3">
    <source>
        <dbReference type="Proteomes" id="UP001597199"/>
    </source>
</evidence>
<dbReference type="InterPro" id="IPR023210">
    <property type="entry name" value="NADP_OxRdtase_dom"/>
</dbReference>
<dbReference type="InterPro" id="IPR036812">
    <property type="entry name" value="NAD(P)_OxRdtase_dom_sf"/>
</dbReference>
<dbReference type="Pfam" id="PF00248">
    <property type="entry name" value="Aldo_ket_red"/>
    <property type="match status" value="1"/>
</dbReference>
<dbReference type="InterPro" id="IPR020471">
    <property type="entry name" value="AKR"/>
</dbReference>
<gene>
    <name evidence="2" type="ORF">ACFQ41_03105</name>
</gene>
<evidence type="ECO:0000259" key="1">
    <source>
        <dbReference type="Pfam" id="PF00248"/>
    </source>
</evidence>
<comment type="caution">
    <text evidence="2">The sequence shown here is derived from an EMBL/GenBank/DDBJ whole genome shotgun (WGS) entry which is preliminary data.</text>
</comment>
<dbReference type="PANTHER" id="PTHR43638:SF3">
    <property type="entry name" value="ALDEHYDE REDUCTASE"/>
    <property type="match status" value="1"/>
</dbReference>
<accession>A0ABW4BF21</accession>
<dbReference type="PRINTS" id="PR00069">
    <property type="entry name" value="ALDKETRDTASE"/>
</dbReference>
<dbReference type="Proteomes" id="UP001597199">
    <property type="component" value="Unassembled WGS sequence"/>
</dbReference>
<name>A0ABW4BF21_9LACO</name>
<organism evidence="2 3">
    <name type="scientific">Lacticaseibacillus suilingensis</name>
    <dbReference type="NCBI Taxonomy" id="2799577"/>
    <lineage>
        <taxon>Bacteria</taxon>
        <taxon>Bacillati</taxon>
        <taxon>Bacillota</taxon>
        <taxon>Bacilli</taxon>
        <taxon>Lactobacillales</taxon>
        <taxon>Lactobacillaceae</taxon>
        <taxon>Lacticaseibacillus</taxon>
    </lineage>
</organism>
<dbReference type="PANTHER" id="PTHR43638">
    <property type="entry name" value="OXIDOREDUCTASE, ALDO/KETO REDUCTASE FAMILY PROTEIN"/>
    <property type="match status" value="1"/>
</dbReference>